<reference evidence="1 2" key="1">
    <citation type="journal article" date="2017" name="ISME J.">
        <title>Energy and carbon metabolisms in a deep terrestrial subsurface fluid microbial community.</title>
        <authorList>
            <person name="Momper L."/>
            <person name="Jungbluth S.P."/>
            <person name="Lee M.D."/>
            <person name="Amend J.P."/>
        </authorList>
    </citation>
    <scope>NUCLEOTIDE SEQUENCE [LARGE SCALE GENOMIC DNA]</scope>
    <source>
        <strain evidence="1">SURF_17</strain>
    </source>
</reference>
<accession>A0A419EQA2</accession>
<gene>
    <name evidence="1" type="ORF">C4532_17965</name>
</gene>
<dbReference type="EMBL" id="QZKI01000129">
    <property type="protein sequence ID" value="RJP65280.1"/>
    <property type="molecule type" value="Genomic_DNA"/>
</dbReference>
<comment type="caution">
    <text evidence="1">The sequence shown here is derived from an EMBL/GenBank/DDBJ whole genome shotgun (WGS) entry which is preliminary data.</text>
</comment>
<dbReference type="Proteomes" id="UP000285961">
    <property type="component" value="Unassembled WGS sequence"/>
</dbReference>
<proteinExistence type="predicted"/>
<name>A0A419EQA2_9BACT</name>
<organism evidence="1 2">
    <name type="scientific">Candidatus Abyssobacteria bacterium SURF_17</name>
    <dbReference type="NCBI Taxonomy" id="2093361"/>
    <lineage>
        <taxon>Bacteria</taxon>
        <taxon>Pseudomonadati</taxon>
        <taxon>Candidatus Hydrogenedentota</taxon>
        <taxon>Candidatus Abyssobacteria</taxon>
    </lineage>
</organism>
<evidence type="ECO:0000313" key="1">
    <source>
        <dbReference type="EMBL" id="RJP65280.1"/>
    </source>
</evidence>
<evidence type="ECO:0000313" key="2">
    <source>
        <dbReference type="Proteomes" id="UP000285961"/>
    </source>
</evidence>
<dbReference type="AlphaFoldDB" id="A0A419EQA2"/>
<protein>
    <submittedName>
        <fullName evidence="1">Uncharacterized protein</fullName>
    </submittedName>
</protein>
<sequence length="430" mass="49582">MCSLVLLCITAGAAVLLFARQGNSIEGTIDGRIDVSYYHSLITNNRKIANISEIEDLLAEVYYLTHGEDVRQFRFTFYDAQHKPLRVLIMESIGSGLDFFGERYPFFGIGGMNWGNGDIYIAGRESAHLLGLLNMTFHELGHGLNRSHTEQFLAVLRWVKAKLTGNLGKIEADAECNVLDSAIALMYLDPDLGYTFFCASRYGKPRHDFLFSDFPDEYSKARNFSLYQALMAGRAEEYSTDEVLQANIEQRTSGQRNNDLIDQVYRGVLAMFKARFGDRDDFEDKFFLLEHYMQYGVTDNSYEKAFIPDAERMEKVKRKEKFLEQEHSALIRENLMKSLLNDYREIDEAKAFSLFNRMIAEKTTAEWTENISFATTLSINDLEWALKYAYREGEREKASELLALLRKANEKNPREWLAQQIAMYEPYLSN</sequence>